<dbReference type="PANTHER" id="PTHR42718:SF9">
    <property type="entry name" value="MAJOR FACILITATOR SUPERFAMILY MULTIDRUG TRANSPORTER MFSC"/>
    <property type="match status" value="1"/>
</dbReference>
<keyword evidence="3" id="KW-0813">Transport</keyword>
<keyword evidence="12" id="KW-1185">Reference proteome</keyword>
<dbReference type="Pfam" id="PF07690">
    <property type="entry name" value="MFS_1"/>
    <property type="match status" value="1"/>
</dbReference>
<feature type="transmembrane region" description="Helical" evidence="9">
    <location>
        <begin position="91"/>
        <end position="110"/>
    </location>
</feature>
<organism evidence="11 12">
    <name type="scientific">Paenibacillus allorhizosphaerae</name>
    <dbReference type="NCBI Taxonomy" id="2849866"/>
    <lineage>
        <taxon>Bacteria</taxon>
        <taxon>Bacillati</taxon>
        <taxon>Bacillota</taxon>
        <taxon>Bacilli</taxon>
        <taxon>Bacillales</taxon>
        <taxon>Paenibacillaceae</taxon>
        <taxon>Paenibacillus</taxon>
    </lineage>
</organism>
<evidence type="ECO:0000256" key="1">
    <source>
        <dbReference type="ARBA" id="ARBA00004651"/>
    </source>
</evidence>
<name>A0ABN7TVD0_9BACL</name>
<accession>A0ABN7TVD0</accession>
<proteinExistence type="inferred from homology"/>
<reference evidence="11 12" key="1">
    <citation type="submission" date="2021-06" db="EMBL/GenBank/DDBJ databases">
        <authorList>
            <person name="Criscuolo A."/>
        </authorList>
    </citation>
    <scope>NUCLEOTIDE SEQUENCE [LARGE SCALE GENOMIC DNA]</scope>
    <source>
        <strain evidence="12">CIP 111802</strain>
    </source>
</reference>
<dbReference type="PROSITE" id="PS50850">
    <property type="entry name" value="MFS"/>
    <property type="match status" value="1"/>
</dbReference>
<comment type="caution">
    <text evidence="11">The sequence shown here is derived from an EMBL/GenBank/DDBJ whole genome shotgun (WGS) entry which is preliminary data.</text>
</comment>
<dbReference type="InterPro" id="IPR011701">
    <property type="entry name" value="MFS"/>
</dbReference>
<keyword evidence="7 9" id="KW-0472">Membrane</keyword>
<feature type="region of interest" description="Disordered" evidence="8">
    <location>
        <begin position="520"/>
        <end position="553"/>
    </location>
</feature>
<feature type="transmembrane region" description="Helical" evidence="9">
    <location>
        <begin position="341"/>
        <end position="364"/>
    </location>
</feature>
<sequence>MTDSTTGTSPDGQSSKDSNGGMWLGLIAIVLGTFVSVLNSSLMSVALPKLTAVFGSDTQTMQWMLTGYMLASAMVIPMTGYLGLRFGNKTVFVYSVAGFTIGSVLCAIAWSDTSIIFFRIVQGFAGGFIMPVGMSIIYTTFPKSKVSTAIGLWGIAAMVAPALGPTAGGYLIQYYSWRWLFLINIPIGIFAVIMGNILLKNSQTKKGVKFDFPGALLSMIFFGSILLALSKGQSEGWTSFYILSLFFVAFFSFLLLLWVELGTETPVLDIRLFAIPQFTISTVASCLVMMGMMGGSFLAPLYLQNIQGLNAMQAGLVMMPQAIVMALMMPLSGKLNDKFGIAPVGLVGLTILGVTTLKLHLLAADTPNHWLIWIMSIRSIGIGLCMMPMTSAGMSAVAPHQIGNASPLGNVSRQVGGSMSIAIFTALMSSRQLTHGAHINESVTVDSLTASNAISAISGYVYQSSVDMSTATGAATSMVAGLIQKEALVRAIADTFYISAIPAFLCLPFVFFMGSKKKAAAPVQPKKSDDGKASASDSPGAVSLQESPGTVKA</sequence>
<feature type="transmembrane region" description="Helical" evidence="9">
    <location>
        <begin position="241"/>
        <end position="259"/>
    </location>
</feature>
<evidence type="ECO:0000256" key="6">
    <source>
        <dbReference type="ARBA" id="ARBA00022989"/>
    </source>
</evidence>
<evidence type="ECO:0000256" key="9">
    <source>
        <dbReference type="SAM" id="Phobius"/>
    </source>
</evidence>
<feature type="transmembrane region" description="Helical" evidence="9">
    <location>
        <begin position="179"/>
        <end position="198"/>
    </location>
</feature>
<dbReference type="RefSeq" id="WP_218101816.1">
    <property type="nucleotide sequence ID" value="NZ_CAJVCE010000021.1"/>
</dbReference>
<evidence type="ECO:0000256" key="2">
    <source>
        <dbReference type="ARBA" id="ARBA00008537"/>
    </source>
</evidence>
<keyword evidence="6 9" id="KW-1133">Transmembrane helix</keyword>
<evidence type="ECO:0000256" key="7">
    <source>
        <dbReference type="ARBA" id="ARBA00023136"/>
    </source>
</evidence>
<evidence type="ECO:0000313" key="11">
    <source>
        <dbReference type="EMBL" id="CAG7653854.1"/>
    </source>
</evidence>
<feature type="transmembrane region" description="Helical" evidence="9">
    <location>
        <begin position="210"/>
        <end position="229"/>
    </location>
</feature>
<dbReference type="NCBIfam" id="TIGR00711">
    <property type="entry name" value="efflux_EmrB"/>
    <property type="match status" value="1"/>
</dbReference>
<evidence type="ECO:0000256" key="3">
    <source>
        <dbReference type="ARBA" id="ARBA00022448"/>
    </source>
</evidence>
<keyword evidence="4" id="KW-1003">Cell membrane</keyword>
<feature type="domain" description="Major facilitator superfamily (MFS) profile" evidence="10">
    <location>
        <begin position="25"/>
        <end position="518"/>
    </location>
</feature>
<evidence type="ECO:0000259" key="10">
    <source>
        <dbReference type="PROSITE" id="PS50850"/>
    </source>
</evidence>
<comment type="similarity">
    <text evidence="2">Belongs to the major facilitator superfamily. EmrB family.</text>
</comment>
<feature type="compositionally biased region" description="Polar residues" evidence="8">
    <location>
        <begin position="544"/>
        <end position="553"/>
    </location>
</feature>
<dbReference type="InterPro" id="IPR020846">
    <property type="entry name" value="MFS_dom"/>
</dbReference>
<dbReference type="InterPro" id="IPR004638">
    <property type="entry name" value="EmrB-like"/>
</dbReference>
<evidence type="ECO:0000256" key="8">
    <source>
        <dbReference type="SAM" id="MobiDB-lite"/>
    </source>
</evidence>
<feature type="transmembrane region" description="Helical" evidence="9">
    <location>
        <begin position="370"/>
        <end position="387"/>
    </location>
</feature>
<keyword evidence="5 9" id="KW-0812">Transmembrane</keyword>
<comment type="subcellular location">
    <subcellularLocation>
        <location evidence="1">Cell membrane</location>
        <topology evidence="1">Multi-pass membrane protein</topology>
    </subcellularLocation>
</comment>
<protein>
    <submittedName>
        <fullName evidence="11">Multidrug export protein EmrB</fullName>
    </submittedName>
</protein>
<feature type="transmembrane region" description="Helical" evidence="9">
    <location>
        <begin position="116"/>
        <end position="138"/>
    </location>
</feature>
<evidence type="ECO:0000313" key="12">
    <source>
        <dbReference type="Proteomes" id="UP000730618"/>
    </source>
</evidence>
<evidence type="ECO:0000256" key="5">
    <source>
        <dbReference type="ARBA" id="ARBA00022692"/>
    </source>
</evidence>
<gene>
    <name evidence="11" type="primary">emrB_2</name>
    <name evidence="11" type="ORF">PAECIP111802_05601</name>
</gene>
<feature type="transmembrane region" description="Helical" evidence="9">
    <location>
        <begin position="280"/>
        <end position="303"/>
    </location>
</feature>
<feature type="transmembrane region" description="Helical" evidence="9">
    <location>
        <begin position="21"/>
        <end position="43"/>
    </location>
</feature>
<dbReference type="EMBL" id="CAJVCE010000021">
    <property type="protein sequence ID" value="CAG7653854.1"/>
    <property type="molecule type" value="Genomic_DNA"/>
</dbReference>
<evidence type="ECO:0000256" key="4">
    <source>
        <dbReference type="ARBA" id="ARBA00022475"/>
    </source>
</evidence>
<feature type="transmembrane region" description="Helical" evidence="9">
    <location>
        <begin position="495"/>
        <end position="514"/>
    </location>
</feature>
<dbReference type="Proteomes" id="UP000730618">
    <property type="component" value="Unassembled WGS sequence"/>
</dbReference>
<feature type="transmembrane region" description="Helical" evidence="9">
    <location>
        <begin position="150"/>
        <end position="173"/>
    </location>
</feature>
<dbReference type="CDD" id="cd17503">
    <property type="entry name" value="MFS_LmrB_MDR_like"/>
    <property type="match status" value="1"/>
</dbReference>
<feature type="transmembrane region" description="Helical" evidence="9">
    <location>
        <begin position="63"/>
        <end position="84"/>
    </location>
</feature>
<dbReference type="PANTHER" id="PTHR42718">
    <property type="entry name" value="MAJOR FACILITATOR SUPERFAMILY MULTIDRUG TRANSPORTER MFSC"/>
    <property type="match status" value="1"/>
</dbReference>